<proteinExistence type="predicted"/>
<dbReference type="InParanoid" id="A0A1U7Z2C1"/>
<name>A0A1U7Z2C1_NELNU</name>
<dbReference type="Proteomes" id="UP000189703">
    <property type="component" value="Unplaced"/>
</dbReference>
<gene>
    <name evidence="3" type="primary">LOC104585987</name>
</gene>
<dbReference type="GeneID" id="104585987"/>
<protein>
    <submittedName>
        <fullName evidence="3">Zinc finger BED domain-containing protein RICESLEEPER 1-like</fullName>
    </submittedName>
</protein>
<dbReference type="PANTHER" id="PTHR23272:SF186">
    <property type="entry name" value="ZINC FINGER BED DOMAIN-CONTAINING PROTEIN RICESLEEPER 1-LIKE"/>
    <property type="match status" value="1"/>
</dbReference>
<evidence type="ECO:0000313" key="2">
    <source>
        <dbReference type="Proteomes" id="UP000189703"/>
    </source>
</evidence>
<dbReference type="eggNOG" id="KOG1121">
    <property type="taxonomic scope" value="Eukaryota"/>
</dbReference>
<evidence type="ECO:0000313" key="3">
    <source>
        <dbReference type="RefSeq" id="XP_010241361.1"/>
    </source>
</evidence>
<dbReference type="OrthoDB" id="1301613at2759"/>
<accession>A0A1U7Z2C1</accession>
<reference evidence="3" key="1">
    <citation type="submission" date="2025-08" db="UniProtKB">
        <authorList>
            <consortium name="RefSeq"/>
        </authorList>
    </citation>
    <scope>IDENTIFICATION</scope>
</reference>
<sequence>MAEHEFLEIWATGLIPMFKMVSHNTIRNYCMKIYGDEKVKLYGILDRLDSLIRNKKELVLDCPKIWNTTYDMLKTAPEYRVAFARLEQIDEEYNLNPSSEEWDIGQIDEWLLSKYDYVQVMAGKMWGKFKKYWDGVNLPLAVVVVLDPRYKLAFVRYNLHRVYGYVGEDEVAKVRECLYNLYSHYANYDTSSIPNEESSPLESCITSSASGVMQESKKKYLKGFQKWCTSDETTTSVFYNKKSELDQYLEKSLIPENAKF</sequence>
<dbReference type="RefSeq" id="XP_010241361.1">
    <property type="nucleotide sequence ID" value="XM_010243059.1"/>
</dbReference>
<dbReference type="InterPro" id="IPR025525">
    <property type="entry name" value="hAT-like_transposase_RNase-H"/>
</dbReference>
<dbReference type="SUPFAM" id="SSF53098">
    <property type="entry name" value="Ribonuclease H-like"/>
    <property type="match status" value="1"/>
</dbReference>
<dbReference type="InterPro" id="IPR012337">
    <property type="entry name" value="RNaseH-like_sf"/>
</dbReference>
<dbReference type="KEGG" id="nnu:104585987"/>
<keyword evidence="2" id="KW-1185">Reference proteome</keyword>
<evidence type="ECO:0000259" key="1">
    <source>
        <dbReference type="Pfam" id="PF14372"/>
    </source>
</evidence>
<organism evidence="2 3">
    <name type="scientific">Nelumbo nucifera</name>
    <name type="common">Sacred lotus</name>
    <dbReference type="NCBI Taxonomy" id="4432"/>
    <lineage>
        <taxon>Eukaryota</taxon>
        <taxon>Viridiplantae</taxon>
        <taxon>Streptophyta</taxon>
        <taxon>Embryophyta</taxon>
        <taxon>Tracheophyta</taxon>
        <taxon>Spermatophyta</taxon>
        <taxon>Magnoliopsida</taxon>
        <taxon>Proteales</taxon>
        <taxon>Nelumbonaceae</taxon>
        <taxon>Nelumbo</taxon>
    </lineage>
</organism>
<feature type="domain" description="hAT-like transposase RNase-H fold" evidence="1">
    <location>
        <begin position="106"/>
        <end position="185"/>
    </location>
</feature>
<dbReference type="Pfam" id="PF14372">
    <property type="entry name" value="hAT-like_RNase-H"/>
    <property type="match status" value="1"/>
</dbReference>
<dbReference type="PANTHER" id="PTHR23272">
    <property type="entry name" value="BED FINGER-RELATED"/>
    <property type="match status" value="1"/>
</dbReference>
<dbReference type="AlphaFoldDB" id="A0A1U7Z2C1"/>
<dbReference type="GO" id="GO:0003677">
    <property type="term" value="F:DNA binding"/>
    <property type="evidence" value="ECO:0007669"/>
    <property type="project" value="InterPro"/>
</dbReference>